<accession>A0A3A8JS81</accession>
<keyword evidence="3" id="KW-1185">Reference proteome</keyword>
<dbReference type="Proteomes" id="UP000268094">
    <property type="component" value="Unassembled WGS sequence"/>
</dbReference>
<dbReference type="EMBL" id="RAVZ01000025">
    <property type="protein sequence ID" value="RKG92463.1"/>
    <property type="molecule type" value="Genomic_DNA"/>
</dbReference>
<feature type="compositionally biased region" description="Acidic residues" evidence="1">
    <location>
        <begin position="166"/>
        <end position="185"/>
    </location>
</feature>
<dbReference type="OrthoDB" id="5498852at2"/>
<evidence type="ECO:0008006" key="4">
    <source>
        <dbReference type="Google" id="ProtNLM"/>
    </source>
</evidence>
<dbReference type="AlphaFoldDB" id="A0A3A8JS81"/>
<feature type="compositionally biased region" description="Low complexity" evidence="1">
    <location>
        <begin position="112"/>
        <end position="137"/>
    </location>
</feature>
<evidence type="ECO:0000256" key="1">
    <source>
        <dbReference type="SAM" id="MobiDB-lite"/>
    </source>
</evidence>
<proteinExistence type="predicted"/>
<feature type="compositionally biased region" description="Basic and acidic residues" evidence="1">
    <location>
        <begin position="152"/>
        <end position="165"/>
    </location>
</feature>
<gene>
    <name evidence="2" type="ORF">D7V88_06020</name>
</gene>
<protein>
    <recommendedName>
        <fullName evidence="4">DUF2336 domain-containing protein</fullName>
    </recommendedName>
</protein>
<reference evidence="3" key="1">
    <citation type="submission" date="2018-09" db="EMBL/GenBank/DDBJ databases">
        <authorList>
            <person name="Livingstone P.G."/>
            <person name="Whitworth D.E."/>
        </authorList>
    </citation>
    <scope>NUCLEOTIDE SEQUENCE [LARGE SCALE GENOMIC DNA]</scope>
    <source>
        <strain evidence="3">CA054A</strain>
    </source>
</reference>
<evidence type="ECO:0000313" key="3">
    <source>
        <dbReference type="Proteomes" id="UP000268094"/>
    </source>
</evidence>
<sequence>MRCRQSRGGLGEARGARVVKDSGPRMNDWTPKLNPTVDLRRLPLNAEEGFVLSRLDGHTRARDLPALTGLPLERLQDILARLVTQGALLPGAEAPANTVRQDTASASGPLGSATTAPQPRAASTPSASTATPAQAASIQGTSHTPEGALPPEGHDGPSLDVRDTEPLPDAEAAEASDEDAAPEEEIPEAVLGNYRKLFETRLHALPEDQRVALAHGAEDPELSALCFDPVPAVIKAALENPRVGLAHARLIARHHRNPVGLEALVARAAFAADTGVRRFLVRNPQLPAALFRRMWALRRLMEHHKLTVDRDVPESTRRTARELLRQRFATGPSEEKVELILNTEGRALGALVGMPVDGKTTSLLCGRTYRSPLLVQNLARWSAAPPMLVAHLLKQELVRRQPQLRAMLARHPNAPADVKRA</sequence>
<comment type="caution">
    <text evidence="2">The sequence shown here is derived from an EMBL/GenBank/DDBJ whole genome shotgun (WGS) entry which is preliminary data.</text>
</comment>
<name>A0A3A8JS81_9BACT</name>
<evidence type="ECO:0000313" key="2">
    <source>
        <dbReference type="EMBL" id="RKG92463.1"/>
    </source>
</evidence>
<feature type="region of interest" description="Disordered" evidence="1">
    <location>
        <begin position="94"/>
        <end position="185"/>
    </location>
</feature>
<organism evidence="2 3">
    <name type="scientific">Corallococcus terminator</name>
    <dbReference type="NCBI Taxonomy" id="2316733"/>
    <lineage>
        <taxon>Bacteria</taxon>
        <taxon>Pseudomonadati</taxon>
        <taxon>Myxococcota</taxon>
        <taxon>Myxococcia</taxon>
        <taxon>Myxococcales</taxon>
        <taxon>Cystobacterineae</taxon>
        <taxon>Myxococcaceae</taxon>
        <taxon>Corallococcus</taxon>
    </lineage>
</organism>